<gene>
    <name evidence="1" type="ORF">BDW59DRAFT_106643</name>
</gene>
<protein>
    <submittedName>
        <fullName evidence="1">Uncharacterized protein</fullName>
    </submittedName>
</protein>
<sequence length="71" mass="7866">MSLPRSASMLLVDTPRSDLSLDHRRKGTDLAGSASNLALRGACRVVLFERVYLRKLFGGHVIFSCMIVTRC</sequence>
<reference evidence="1 2" key="1">
    <citation type="submission" date="2024-07" db="EMBL/GenBank/DDBJ databases">
        <title>Section-level genome sequencing and comparative genomics of Aspergillus sections Usti and Cavernicolus.</title>
        <authorList>
            <consortium name="Lawrence Berkeley National Laboratory"/>
            <person name="Nybo J.L."/>
            <person name="Vesth T.C."/>
            <person name="Theobald S."/>
            <person name="Frisvad J.C."/>
            <person name="Larsen T.O."/>
            <person name="Kjaerboelling I."/>
            <person name="Rothschild-Mancinelli K."/>
            <person name="Lyhne E.K."/>
            <person name="Kogle M.E."/>
            <person name="Barry K."/>
            <person name="Clum A."/>
            <person name="Na H."/>
            <person name="Ledsgaard L."/>
            <person name="Lin J."/>
            <person name="Lipzen A."/>
            <person name="Kuo A."/>
            <person name="Riley R."/>
            <person name="Mondo S."/>
            <person name="LaButti K."/>
            <person name="Haridas S."/>
            <person name="Pangalinan J."/>
            <person name="Salamov A.A."/>
            <person name="Simmons B.A."/>
            <person name="Magnuson J.K."/>
            <person name="Chen J."/>
            <person name="Drula E."/>
            <person name="Henrissat B."/>
            <person name="Wiebenga A."/>
            <person name="Lubbers R.J."/>
            <person name="Gomes A.C."/>
            <person name="Makela M.R."/>
            <person name="Stajich J."/>
            <person name="Grigoriev I.V."/>
            <person name="Mortensen U.H."/>
            <person name="De vries R.P."/>
            <person name="Baker S.E."/>
            <person name="Andersen M.R."/>
        </authorList>
    </citation>
    <scope>NUCLEOTIDE SEQUENCE [LARGE SCALE GENOMIC DNA]</scope>
    <source>
        <strain evidence="1 2">CBS 600.67</strain>
    </source>
</reference>
<comment type="caution">
    <text evidence="1">The sequence shown here is derived from an EMBL/GenBank/DDBJ whole genome shotgun (WGS) entry which is preliminary data.</text>
</comment>
<evidence type="ECO:0000313" key="2">
    <source>
        <dbReference type="Proteomes" id="UP001610335"/>
    </source>
</evidence>
<dbReference type="Proteomes" id="UP001610335">
    <property type="component" value="Unassembled WGS sequence"/>
</dbReference>
<accession>A0ABR4I315</accession>
<keyword evidence="2" id="KW-1185">Reference proteome</keyword>
<evidence type="ECO:0000313" key="1">
    <source>
        <dbReference type="EMBL" id="KAL2822136.1"/>
    </source>
</evidence>
<organism evidence="1 2">
    <name type="scientific">Aspergillus cavernicola</name>
    <dbReference type="NCBI Taxonomy" id="176166"/>
    <lineage>
        <taxon>Eukaryota</taxon>
        <taxon>Fungi</taxon>
        <taxon>Dikarya</taxon>
        <taxon>Ascomycota</taxon>
        <taxon>Pezizomycotina</taxon>
        <taxon>Eurotiomycetes</taxon>
        <taxon>Eurotiomycetidae</taxon>
        <taxon>Eurotiales</taxon>
        <taxon>Aspergillaceae</taxon>
        <taxon>Aspergillus</taxon>
        <taxon>Aspergillus subgen. Nidulantes</taxon>
    </lineage>
</organism>
<proteinExistence type="predicted"/>
<dbReference type="EMBL" id="JBFXLS010000060">
    <property type="protein sequence ID" value="KAL2822136.1"/>
    <property type="molecule type" value="Genomic_DNA"/>
</dbReference>
<name>A0ABR4I315_9EURO</name>